<evidence type="ECO:0000313" key="3">
    <source>
        <dbReference type="Proteomes" id="UP001217417"/>
    </source>
</evidence>
<sequence length="215" mass="25174">MDKPQAPPCPCVAVGEQNTPNMKIVPKPFWNEDSARISRTSWGPPITDCLSASTAECATVDKKERAAKRRKREEEQTEKQQAEKVRRFRLYPTTEQQAILRNWFGTARWTYNRCLDAVEKKEVAKNKKDLRAAFLNKDAIDNMGKPWVLETPYDIRNAAMQDLLNAYDSAHARYTNDKKVFKIKHRSRRKSRQESIVIHHKHWSRVKRSTRFFAK</sequence>
<dbReference type="EMBL" id="JARPMG010000006">
    <property type="protein sequence ID" value="KAJ8099632.1"/>
    <property type="molecule type" value="Genomic_DNA"/>
</dbReference>
<reference evidence="2" key="1">
    <citation type="submission" date="2023-03" db="EMBL/GenBank/DDBJ databases">
        <title>Near-Complete genome sequence of Lipomyces tetrasporous NRRL Y-64009, an oleaginous yeast capable of growing on lignocellulosic hydrolysates.</title>
        <authorList>
            <consortium name="Lawrence Berkeley National Laboratory"/>
            <person name="Jagtap S.S."/>
            <person name="Liu J.-J."/>
            <person name="Walukiewicz H.E."/>
            <person name="Pangilinan J."/>
            <person name="Lipzen A."/>
            <person name="Ahrendt S."/>
            <person name="Koriabine M."/>
            <person name="Cobaugh K."/>
            <person name="Salamov A."/>
            <person name="Yoshinaga Y."/>
            <person name="Ng V."/>
            <person name="Daum C."/>
            <person name="Grigoriev I.V."/>
            <person name="Slininger P.J."/>
            <person name="Dien B.S."/>
            <person name="Jin Y.-S."/>
            <person name="Rao C.V."/>
        </authorList>
    </citation>
    <scope>NUCLEOTIDE SEQUENCE</scope>
    <source>
        <strain evidence="2">NRRL Y-64009</strain>
    </source>
</reference>
<organism evidence="2 3">
    <name type="scientific">Lipomyces tetrasporus</name>
    <dbReference type="NCBI Taxonomy" id="54092"/>
    <lineage>
        <taxon>Eukaryota</taxon>
        <taxon>Fungi</taxon>
        <taxon>Dikarya</taxon>
        <taxon>Ascomycota</taxon>
        <taxon>Saccharomycotina</taxon>
        <taxon>Lipomycetes</taxon>
        <taxon>Lipomycetales</taxon>
        <taxon>Lipomycetaceae</taxon>
        <taxon>Lipomyces</taxon>
    </lineage>
</organism>
<dbReference type="Pfam" id="PF12323">
    <property type="entry name" value="HTH_OrfB_IS605"/>
    <property type="match status" value="1"/>
</dbReference>
<dbReference type="Proteomes" id="UP001217417">
    <property type="component" value="Unassembled WGS sequence"/>
</dbReference>
<evidence type="ECO:0000313" key="2">
    <source>
        <dbReference type="EMBL" id="KAJ8099632.1"/>
    </source>
</evidence>
<keyword evidence="3" id="KW-1185">Reference proteome</keyword>
<gene>
    <name evidence="2" type="ORF">POJ06DRAFT_254071</name>
</gene>
<comment type="caution">
    <text evidence="2">The sequence shown here is derived from an EMBL/GenBank/DDBJ whole genome shotgun (WGS) entry which is preliminary data.</text>
</comment>
<accession>A0AAD7QTW7</accession>
<name>A0AAD7QTW7_9ASCO</name>
<dbReference type="GeneID" id="80882889"/>
<proteinExistence type="predicted"/>
<feature type="domain" description="Transposase putative helix-turn-helix" evidence="1">
    <location>
        <begin position="85"/>
        <end position="117"/>
    </location>
</feature>
<dbReference type="InterPro" id="IPR021027">
    <property type="entry name" value="Transposase_put_HTH"/>
</dbReference>
<protein>
    <recommendedName>
        <fullName evidence="1">Transposase putative helix-turn-helix domain-containing protein</fullName>
    </recommendedName>
</protein>
<dbReference type="RefSeq" id="XP_056043082.1">
    <property type="nucleotide sequence ID" value="XM_056187723.1"/>
</dbReference>
<dbReference type="AlphaFoldDB" id="A0AAD7QTW7"/>
<evidence type="ECO:0000259" key="1">
    <source>
        <dbReference type="Pfam" id="PF12323"/>
    </source>
</evidence>